<organism evidence="1 2">
    <name type="scientific">Tetranychus urticae</name>
    <name type="common">Two-spotted spider mite</name>
    <dbReference type="NCBI Taxonomy" id="32264"/>
    <lineage>
        <taxon>Eukaryota</taxon>
        <taxon>Metazoa</taxon>
        <taxon>Ecdysozoa</taxon>
        <taxon>Arthropoda</taxon>
        <taxon>Chelicerata</taxon>
        <taxon>Arachnida</taxon>
        <taxon>Acari</taxon>
        <taxon>Acariformes</taxon>
        <taxon>Trombidiformes</taxon>
        <taxon>Prostigmata</taxon>
        <taxon>Eleutherengona</taxon>
        <taxon>Raphignathae</taxon>
        <taxon>Tetranychoidea</taxon>
        <taxon>Tetranychidae</taxon>
        <taxon>Tetranychus</taxon>
    </lineage>
</organism>
<dbReference type="Proteomes" id="UP000015104">
    <property type="component" value="Unassembled WGS sequence"/>
</dbReference>
<proteinExistence type="predicted"/>
<reference evidence="2" key="1">
    <citation type="submission" date="2011-08" db="EMBL/GenBank/DDBJ databases">
        <authorList>
            <person name="Rombauts S."/>
        </authorList>
    </citation>
    <scope>NUCLEOTIDE SEQUENCE</scope>
    <source>
        <strain evidence="2">London</strain>
    </source>
</reference>
<evidence type="ECO:0000313" key="2">
    <source>
        <dbReference type="Proteomes" id="UP000015104"/>
    </source>
</evidence>
<sequence length="21" mass="2546">MIQMGVLLWMQLKMPRLKNQS</sequence>
<dbReference type="HOGENOM" id="CLU_3427049_0_0_1"/>
<dbReference type="AlphaFoldDB" id="T1KNY6"/>
<protein>
    <submittedName>
        <fullName evidence="1">Uncharacterized protein</fullName>
    </submittedName>
</protein>
<dbReference type="EMBL" id="CAEY01000278">
    <property type="status" value="NOT_ANNOTATED_CDS"/>
    <property type="molecule type" value="Genomic_DNA"/>
</dbReference>
<keyword evidence="2" id="KW-1185">Reference proteome</keyword>
<accession>T1KNY6</accession>
<dbReference type="EnsemblMetazoa" id="tetur16g02650.1">
    <property type="protein sequence ID" value="tetur16g02650.1"/>
    <property type="gene ID" value="tetur16g02650"/>
</dbReference>
<name>T1KNY6_TETUR</name>
<reference evidence="1" key="2">
    <citation type="submission" date="2015-06" db="UniProtKB">
        <authorList>
            <consortium name="EnsemblMetazoa"/>
        </authorList>
    </citation>
    <scope>IDENTIFICATION</scope>
</reference>
<evidence type="ECO:0000313" key="1">
    <source>
        <dbReference type="EnsemblMetazoa" id="tetur16g02650.1"/>
    </source>
</evidence>